<dbReference type="SMART" id="SM00257">
    <property type="entry name" value="LysM"/>
    <property type="match status" value="2"/>
</dbReference>
<dbReference type="InterPro" id="IPR018392">
    <property type="entry name" value="LysM"/>
</dbReference>
<proteinExistence type="predicted"/>
<dbReference type="Pfam" id="PF01476">
    <property type="entry name" value="LysM"/>
    <property type="match status" value="2"/>
</dbReference>
<dbReference type="InterPro" id="IPR016047">
    <property type="entry name" value="M23ase_b-sheet_dom"/>
</dbReference>
<dbReference type="Gene3D" id="3.10.350.10">
    <property type="entry name" value="LysM domain"/>
    <property type="match status" value="2"/>
</dbReference>
<dbReference type="InterPro" id="IPR050570">
    <property type="entry name" value="Cell_wall_metabolism_enzyme"/>
</dbReference>
<dbReference type="EMBL" id="MFLJ01000012">
    <property type="protein sequence ID" value="OGG64736.1"/>
    <property type="molecule type" value="Genomic_DNA"/>
</dbReference>
<accession>A0A1F6DTN4</accession>
<protein>
    <recommendedName>
        <fullName evidence="1">LysM domain-containing protein</fullName>
    </recommendedName>
</protein>
<dbReference type="Pfam" id="PF01551">
    <property type="entry name" value="Peptidase_M23"/>
    <property type="match status" value="1"/>
</dbReference>
<dbReference type="InterPro" id="IPR011055">
    <property type="entry name" value="Dup_hybrid_motif"/>
</dbReference>
<feature type="domain" description="LysM" evidence="1">
    <location>
        <begin position="83"/>
        <end position="127"/>
    </location>
</feature>
<dbReference type="Gene3D" id="2.70.70.10">
    <property type="entry name" value="Glucose Permease (Domain IIA)"/>
    <property type="match status" value="1"/>
</dbReference>
<dbReference type="SUPFAM" id="SSF51261">
    <property type="entry name" value="Duplicated hybrid motif"/>
    <property type="match status" value="1"/>
</dbReference>
<gene>
    <name evidence="2" type="ORF">A3C94_03285</name>
</gene>
<dbReference type="PANTHER" id="PTHR21666">
    <property type="entry name" value="PEPTIDASE-RELATED"/>
    <property type="match status" value="1"/>
</dbReference>
<feature type="domain" description="LysM" evidence="1">
    <location>
        <begin position="133"/>
        <end position="177"/>
    </location>
</feature>
<dbReference type="STRING" id="1798496.A3C94_03285"/>
<evidence type="ECO:0000313" key="2">
    <source>
        <dbReference type="EMBL" id="OGG64736.1"/>
    </source>
</evidence>
<evidence type="ECO:0000259" key="1">
    <source>
        <dbReference type="PROSITE" id="PS51782"/>
    </source>
</evidence>
<dbReference type="AlphaFoldDB" id="A0A1F6DTN4"/>
<dbReference type="CDD" id="cd00118">
    <property type="entry name" value="LysM"/>
    <property type="match status" value="2"/>
</dbReference>
<dbReference type="CDD" id="cd12797">
    <property type="entry name" value="M23_peptidase"/>
    <property type="match status" value="1"/>
</dbReference>
<name>A0A1F6DTN4_9BACT</name>
<dbReference type="GO" id="GO:0004222">
    <property type="term" value="F:metalloendopeptidase activity"/>
    <property type="evidence" value="ECO:0007669"/>
    <property type="project" value="TreeGrafter"/>
</dbReference>
<dbReference type="InterPro" id="IPR036779">
    <property type="entry name" value="LysM_dom_sf"/>
</dbReference>
<organism evidence="2 3">
    <name type="scientific">Candidatus Kaiserbacteria bacterium RIFCSPHIGHO2_02_FULL_55_17</name>
    <dbReference type="NCBI Taxonomy" id="1798496"/>
    <lineage>
        <taxon>Bacteria</taxon>
        <taxon>Candidatus Kaiseribacteriota</taxon>
    </lineage>
</organism>
<sequence>MSFLPNDVDAFWPFFTNAGAAASVRIPYAGTPALQAATNFDPNPNKGLGDSIQTSGGRALLAYAGPAGTIADVAVSAPSDRISVYVVREGDTLSEIADMFGVSVNTIIWANNLKNALDVHPGDILIILPVSGIERTVVKGDSLKSLANKYGGDANEIAQFNGLDPAVPLQIGSTIIIPGGEIVAPPPRARFPSTPREPYGSVQTGYYSNPLPGGVITQGIHGWNGVDIGAARGAPIYAAAKGTVIIVRNNGAWNGGYGNYVVITHDNGSQTLYSHMKNAIVSPGPVFNGQIIGYVGVTGRASGPHLHFEVRGATNPFRNCRVGSVCSPQ</sequence>
<comment type="caution">
    <text evidence="2">The sequence shown here is derived from an EMBL/GenBank/DDBJ whole genome shotgun (WGS) entry which is preliminary data.</text>
</comment>
<dbReference type="PROSITE" id="PS51782">
    <property type="entry name" value="LYSM"/>
    <property type="match status" value="2"/>
</dbReference>
<dbReference type="Proteomes" id="UP000177232">
    <property type="component" value="Unassembled WGS sequence"/>
</dbReference>
<evidence type="ECO:0000313" key="3">
    <source>
        <dbReference type="Proteomes" id="UP000177232"/>
    </source>
</evidence>
<dbReference type="PANTHER" id="PTHR21666:SF270">
    <property type="entry name" value="MUREIN HYDROLASE ACTIVATOR ENVC"/>
    <property type="match status" value="1"/>
</dbReference>
<reference evidence="2 3" key="1">
    <citation type="journal article" date="2016" name="Nat. Commun.">
        <title>Thousands of microbial genomes shed light on interconnected biogeochemical processes in an aquifer system.</title>
        <authorList>
            <person name="Anantharaman K."/>
            <person name="Brown C.T."/>
            <person name="Hug L.A."/>
            <person name="Sharon I."/>
            <person name="Castelle C.J."/>
            <person name="Probst A.J."/>
            <person name="Thomas B.C."/>
            <person name="Singh A."/>
            <person name="Wilkins M.J."/>
            <person name="Karaoz U."/>
            <person name="Brodie E.L."/>
            <person name="Williams K.H."/>
            <person name="Hubbard S.S."/>
            <person name="Banfield J.F."/>
        </authorList>
    </citation>
    <scope>NUCLEOTIDE SEQUENCE [LARGE SCALE GENOMIC DNA]</scope>
</reference>